<organism evidence="1 2">
    <name type="scientific">Trifolium medium</name>
    <dbReference type="NCBI Taxonomy" id="97028"/>
    <lineage>
        <taxon>Eukaryota</taxon>
        <taxon>Viridiplantae</taxon>
        <taxon>Streptophyta</taxon>
        <taxon>Embryophyta</taxon>
        <taxon>Tracheophyta</taxon>
        <taxon>Spermatophyta</taxon>
        <taxon>Magnoliopsida</taxon>
        <taxon>eudicotyledons</taxon>
        <taxon>Gunneridae</taxon>
        <taxon>Pentapetalae</taxon>
        <taxon>rosids</taxon>
        <taxon>fabids</taxon>
        <taxon>Fabales</taxon>
        <taxon>Fabaceae</taxon>
        <taxon>Papilionoideae</taxon>
        <taxon>50 kb inversion clade</taxon>
        <taxon>NPAAA clade</taxon>
        <taxon>Hologalegina</taxon>
        <taxon>IRL clade</taxon>
        <taxon>Trifolieae</taxon>
        <taxon>Trifolium</taxon>
    </lineage>
</organism>
<dbReference type="EMBL" id="LXQA010095266">
    <property type="protein sequence ID" value="MCI15161.1"/>
    <property type="molecule type" value="Genomic_DNA"/>
</dbReference>
<accession>A0A392PST0</accession>
<dbReference type="Proteomes" id="UP000265520">
    <property type="component" value="Unassembled WGS sequence"/>
</dbReference>
<proteinExistence type="predicted"/>
<feature type="non-terminal residue" evidence="1">
    <location>
        <position position="1"/>
    </location>
</feature>
<comment type="caution">
    <text evidence="1">The sequence shown here is derived from an EMBL/GenBank/DDBJ whole genome shotgun (WGS) entry which is preliminary data.</text>
</comment>
<keyword evidence="2" id="KW-1185">Reference proteome</keyword>
<evidence type="ECO:0000313" key="2">
    <source>
        <dbReference type="Proteomes" id="UP000265520"/>
    </source>
</evidence>
<reference evidence="1 2" key="1">
    <citation type="journal article" date="2018" name="Front. Plant Sci.">
        <title>Red Clover (Trifolium pratense) and Zigzag Clover (T. medium) - A Picture of Genomic Similarities and Differences.</title>
        <authorList>
            <person name="Dluhosova J."/>
            <person name="Istvanek J."/>
            <person name="Nedelnik J."/>
            <person name="Repkova J."/>
        </authorList>
    </citation>
    <scope>NUCLEOTIDE SEQUENCE [LARGE SCALE GENOMIC DNA]</scope>
    <source>
        <strain evidence="2">cv. 10/8</strain>
        <tissue evidence="1">Leaf</tissue>
    </source>
</reference>
<name>A0A392PST0_9FABA</name>
<dbReference type="AlphaFoldDB" id="A0A392PST0"/>
<sequence>AQLLGDFMKDPYYSYWGGGDETAINREHEEEIADIRTQVVNKEHEKEIEDIKSTPNK</sequence>
<feature type="non-terminal residue" evidence="1">
    <location>
        <position position="57"/>
    </location>
</feature>
<protein>
    <submittedName>
        <fullName evidence="1">Uncharacterized protein</fullName>
    </submittedName>
</protein>
<evidence type="ECO:0000313" key="1">
    <source>
        <dbReference type="EMBL" id="MCI15161.1"/>
    </source>
</evidence>